<comment type="caution">
    <text evidence="3">The sequence shown here is derived from an EMBL/GenBank/DDBJ whole genome shotgun (WGS) entry which is preliminary data.</text>
</comment>
<dbReference type="Gene3D" id="3.40.50.1820">
    <property type="entry name" value="alpha/beta hydrolase"/>
    <property type="match status" value="1"/>
</dbReference>
<feature type="domain" description="AB hydrolase-1" evidence="2">
    <location>
        <begin position="17"/>
        <end position="247"/>
    </location>
</feature>
<evidence type="ECO:0000259" key="2">
    <source>
        <dbReference type="Pfam" id="PF00561"/>
    </source>
</evidence>
<organism evidence="3 4">
    <name type="scientific">Leucothrix arctica</name>
    <dbReference type="NCBI Taxonomy" id="1481894"/>
    <lineage>
        <taxon>Bacteria</taxon>
        <taxon>Pseudomonadati</taxon>
        <taxon>Pseudomonadota</taxon>
        <taxon>Gammaproteobacteria</taxon>
        <taxon>Thiotrichales</taxon>
        <taxon>Thiotrichaceae</taxon>
        <taxon>Leucothrix</taxon>
    </lineage>
</organism>
<dbReference type="EMBL" id="QGKL01000027">
    <property type="protein sequence ID" value="PWQ96672.1"/>
    <property type="molecule type" value="Genomic_DNA"/>
</dbReference>
<dbReference type="PANTHER" id="PTHR46118:SF4">
    <property type="entry name" value="PROTEIN ABHD11"/>
    <property type="match status" value="1"/>
</dbReference>
<name>A0A317CK18_9GAMM</name>
<keyword evidence="1 3" id="KW-0378">Hydrolase</keyword>
<protein>
    <submittedName>
        <fullName evidence="3">Alpha/beta hydrolase</fullName>
    </submittedName>
</protein>
<dbReference type="AlphaFoldDB" id="A0A317CK18"/>
<gene>
    <name evidence="3" type="ORF">DKT75_08730</name>
</gene>
<dbReference type="Proteomes" id="UP000245506">
    <property type="component" value="Unassembled WGS sequence"/>
</dbReference>
<dbReference type="RefSeq" id="WP_109823041.1">
    <property type="nucleotide sequence ID" value="NZ_QGKL01000027.1"/>
</dbReference>
<dbReference type="OrthoDB" id="7057597at2"/>
<reference evidence="3 4" key="1">
    <citation type="submission" date="2018-05" db="EMBL/GenBank/DDBJ databases">
        <title>Leucothrix arctica sp. nov., isolated from Arctic seawater.</title>
        <authorList>
            <person name="Choi A."/>
            <person name="Baek K."/>
        </authorList>
    </citation>
    <scope>NUCLEOTIDE SEQUENCE [LARGE SCALE GENOMIC DNA]</scope>
    <source>
        <strain evidence="3 4">IMCC9719</strain>
    </source>
</reference>
<dbReference type="SUPFAM" id="SSF53474">
    <property type="entry name" value="alpha/beta-Hydrolases"/>
    <property type="match status" value="1"/>
</dbReference>
<evidence type="ECO:0000313" key="4">
    <source>
        <dbReference type="Proteomes" id="UP000245506"/>
    </source>
</evidence>
<keyword evidence="4" id="KW-1185">Reference proteome</keyword>
<dbReference type="PANTHER" id="PTHR46118">
    <property type="entry name" value="PROTEIN ABHD11"/>
    <property type="match status" value="1"/>
</dbReference>
<proteinExistence type="predicted"/>
<dbReference type="InterPro" id="IPR029058">
    <property type="entry name" value="AB_hydrolase_fold"/>
</dbReference>
<dbReference type="Pfam" id="PF00561">
    <property type="entry name" value="Abhydrolase_1"/>
    <property type="match status" value="1"/>
</dbReference>
<accession>A0A317CK18</accession>
<dbReference type="GO" id="GO:0016787">
    <property type="term" value="F:hydrolase activity"/>
    <property type="evidence" value="ECO:0007669"/>
    <property type="project" value="UniProtKB-KW"/>
</dbReference>
<evidence type="ECO:0000256" key="1">
    <source>
        <dbReference type="ARBA" id="ARBA00022801"/>
    </source>
</evidence>
<sequence length="262" mass="29081">MTNTQLNYKQFGDTNNPALFMLHGLLGSMDNWRGQAQNLSSHFNVITPDLRNHGHSPHLSGMRYKDMAEDVLSLAEDLGISSFDLLGHSMGGKVAMNLALNHSERLNKLIIVDIAPKSYPLWHLPIFNALLSLPVHEIKSRKTANDMLIDSIESSVERAFLLKNLKSDGSGGYKWRCDLSEITRTYLNVANFNATAGVTFDKPTLFIKGGQSPYLDPVEDQEKITLLFPQASIITIEDAGHLPHIESAETFSEQVNSFLGLS</sequence>
<dbReference type="PRINTS" id="PR00111">
    <property type="entry name" value="ABHYDROLASE"/>
</dbReference>
<dbReference type="InterPro" id="IPR000073">
    <property type="entry name" value="AB_hydrolase_1"/>
</dbReference>
<evidence type="ECO:0000313" key="3">
    <source>
        <dbReference type="EMBL" id="PWQ96672.1"/>
    </source>
</evidence>